<name>A0A160F5T1_9BACL</name>
<keyword evidence="2" id="KW-1003">Cell membrane</keyword>
<dbReference type="PANTHER" id="PTHR40035">
    <property type="entry name" value="ATP SYNTHASE PROTEIN I"/>
    <property type="match status" value="1"/>
</dbReference>
<dbReference type="InterPro" id="IPR039072">
    <property type="entry name" value="ATP_synth_I_Bacilli"/>
</dbReference>
<evidence type="ECO:0000256" key="2">
    <source>
        <dbReference type="ARBA" id="ARBA00022475"/>
    </source>
</evidence>
<protein>
    <submittedName>
        <fullName evidence="7">ATP synthase I chain family protein</fullName>
    </submittedName>
</protein>
<dbReference type="PANTHER" id="PTHR40035:SF1">
    <property type="entry name" value="ATP SYNTHASE PROTEIN I"/>
    <property type="match status" value="1"/>
</dbReference>
<feature type="transmembrane region" description="Helical" evidence="6">
    <location>
        <begin position="71"/>
        <end position="88"/>
    </location>
</feature>
<evidence type="ECO:0000256" key="4">
    <source>
        <dbReference type="ARBA" id="ARBA00022989"/>
    </source>
</evidence>
<dbReference type="PATRIC" id="fig|294699.3.peg.349"/>
<evidence type="ECO:0000313" key="7">
    <source>
        <dbReference type="EMBL" id="ANB61235.1"/>
    </source>
</evidence>
<evidence type="ECO:0000313" key="8">
    <source>
        <dbReference type="Proteomes" id="UP000076865"/>
    </source>
</evidence>
<evidence type="ECO:0000256" key="3">
    <source>
        <dbReference type="ARBA" id="ARBA00022692"/>
    </source>
</evidence>
<dbReference type="EMBL" id="CP015438">
    <property type="protein sequence ID" value="ANB61235.1"/>
    <property type="molecule type" value="Genomic_DNA"/>
</dbReference>
<dbReference type="Proteomes" id="UP000076865">
    <property type="component" value="Chromosome"/>
</dbReference>
<dbReference type="InterPro" id="IPR005598">
    <property type="entry name" value="ATP_synth_I"/>
</dbReference>
<evidence type="ECO:0000256" key="5">
    <source>
        <dbReference type="ARBA" id="ARBA00023136"/>
    </source>
</evidence>
<sequence>MQQMVQRQQKYLFYLLSLYTLGWGFTNYKTVFASLILGTAISLFLLWNLVRKVAKFGRAVAQGKKVRSLGTFTRLAAAVLAAAIAVEYPQYFSIIPVVIGLMTSYAVIIIDFLLHRKHPS</sequence>
<accession>A0A160F5T1</accession>
<feature type="transmembrane region" description="Helical" evidence="6">
    <location>
        <begin position="34"/>
        <end position="50"/>
    </location>
</feature>
<comment type="subcellular location">
    <subcellularLocation>
        <location evidence="1">Cell membrane</location>
        <topology evidence="1">Multi-pass membrane protein</topology>
    </subcellularLocation>
</comment>
<feature type="transmembrane region" description="Helical" evidence="6">
    <location>
        <begin position="94"/>
        <end position="114"/>
    </location>
</feature>
<proteinExistence type="predicted"/>
<dbReference type="Pfam" id="PF03899">
    <property type="entry name" value="ATP-synt_I"/>
    <property type="match status" value="1"/>
</dbReference>
<dbReference type="GO" id="GO:0005886">
    <property type="term" value="C:plasma membrane"/>
    <property type="evidence" value="ECO:0007669"/>
    <property type="project" value="UniProtKB-SubCell"/>
</dbReference>
<organism evidence="7 8">
    <name type="scientific">Anoxybacteroides amylolyticum</name>
    <dbReference type="NCBI Taxonomy" id="294699"/>
    <lineage>
        <taxon>Bacteria</taxon>
        <taxon>Bacillati</taxon>
        <taxon>Bacillota</taxon>
        <taxon>Bacilli</taxon>
        <taxon>Bacillales</taxon>
        <taxon>Anoxybacillaceae</taxon>
        <taxon>Anoxybacteroides</taxon>
    </lineage>
</organism>
<keyword evidence="3 6" id="KW-0812">Transmembrane</keyword>
<evidence type="ECO:0000256" key="6">
    <source>
        <dbReference type="SAM" id="Phobius"/>
    </source>
</evidence>
<keyword evidence="5 6" id="KW-0472">Membrane</keyword>
<dbReference type="KEGG" id="aamy:GFC30_366"/>
<evidence type="ECO:0000256" key="1">
    <source>
        <dbReference type="ARBA" id="ARBA00004651"/>
    </source>
</evidence>
<dbReference type="AlphaFoldDB" id="A0A160F5T1"/>
<keyword evidence="8" id="KW-1185">Reference proteome</keyword>
<feature type="transmembrane region" description="Helical" evidence="6">
    <location>
        <begin position="12"/>
        <end position="28"/>
    </location>
</feature>
<keyword evidence="4 6" id="KW-1133">Transmembrane helix</keyword>
<dbReference type="OrthoDB" id="2355635at2"/>
<dbReference type="RefSeq" id="WP_066322627.1">
    <property type="nucleotide sequence ID" value="NZ_CP015438.1"/>
</dbReference>
<reference evidence="7 8" key="1">
    <citation type="journal article" date="2006" name="Syst. Appl. Microbiol.">
        <title>Anoxybacillus amylolyticus sp. nov., a thermophilic amylase producing bacterium isolated from Mount Rittmann (Antarctica).</title>
        <authorList>
            <person name="Poli A."/>
            <person name="Esposito E."/>
            <person name="Lama L."/>
            <person name="Orlando P."/>
            <person name="Nicolaus G."/>
            <person name="de Appolonia F."/>
            <person name="Gambacorta A."/>
            <person name="Nicolaus B."/>
        </authorList>
    </citation>
    <scope>NUCLEOTIDE SEQUENCE [LARGE SCALE GENOMIC DNA]</scope>
    <source>
        <strain evidence="7 8">DSM 15939</strain>
    </source>
</reference>
<gene>
    <name evidence="7" type="ORF">GFC30_366</name>
</gene>